<protein>
    <submittedName>
        <fullName evidence="1">Uncharacterized protein</fullName>
    </submittedName>
</protein>
<proteinExistence type="predicted"/>
<dbReference type="RefSeq" id="WP_017085285.1">
    <property type="nucleotide sequence ID" value="NZ_CAWNZY010000002.1"/>
</dbReference>
<dbReference type="Proteomes" id="UP000244080">
    <property type="component" value="Unassembled WGS sequence"/>
</dbReference>
<sequence length="61" mass="6844">MAKTICEHCKKPTNTAVIDHNQNSKCLATFDSESKSYKKGCGYESADELDQKFADEIINQD</sequence>
<comment type="caution">
    <text evidence="1">The sequence shown here is derived from an EMBL/GenBank/DDBJ whole genome shotgun (WGS) entry which is preliminary data.</text>
</comment>
<name>A0A2T5EJC0_VIBSP</name>
<dbReference type="AlphaFoldDB" id="A0A2T5EJC0"/>
<reference evidence="1 2" key="1">
    <citation type="submission" date="2017-11" db="EMBL/GenBank/DDBJ databases">
        <title>Population delineation of vibrios coincides with oyster pathogenicity.</title>
        <authorList>
            <person name="Bruto M."/>
            <person name="Labreuche Y."/>
            <person name="James A."/>
            <person name="Piel D."/>
            <person name="Chenivesse S."/>
            <person name="Petton B."/>
            <person name="Polz M.F."/>
            <person name="Le Roux F."/>
        </authorList>
    </citation>
    <scope>NUCLEOTIDE SEQUENCE [LARGE SCALE GENOMIC DNA]</scope>
    <source>
        <strain evidence="1 2">1F_55</strain>
    </source>
</reference>
<evidence type="ECO:0000313" key="2">
    <source>
        <dbReference type="Proteomes" id="UP000244080"/>
    </source>
</evidence>
<gene>
    <name evidence="1" type="ORF">CWO36_07420</name>
</gene>
<dbReference type="EMBL" id="PIGA01000010">
    <property type="protein sequence ID" value="PTP20352.1"/>
    <property type="molecule type" value="Genomic_DNA"/>
</dbReference>
<evidence type="ECO:0000313" key="1">
    <source>
        <dbReference type="EMBL" id="PTP20352.1"/>
    </source>
</evidence>
<organism evidence="1 2">
    <name type="scientific">Vibrio splendidus</name>
    <dbReference type="NCBI Taxonomy" id="29497"/>
    <lineage>
        <taxon>Bacteria</taxon>
        <taxon>Pseudomonadati</taxon>
        <taxon>Pseudomonadota</taxon>
        <taxon>Gammaproteobacteria</taxon>
        <taxon>Vibrionales</taxon>
        <taxon>Vibrionaceae</taxon>
        <taxon>Vibrio</taxon>
    </lineage>
</organism>
<accession>A0A2T5EJC0</accession>